<keyword evidence="4" id="KW-1185">Reference proteome</keyword>
<feature type="domain" description="Abortive phage infection protein C-terminal" evidence="1">
    <location>
        <begin position="265"/>
        <end position="577"/>
    </location>
</feature>
<dbReference type="Proteomes" id="UP000598971">
    <property type="component" value="Unassembled WGS sequence"/>
</dbReference>
<reference evidence="3" key="1">
    <citation type="submission" date="2019-10" db="EMBL/GenBank/DDBJ databases">
        <title>Draft genome sequence of Panacibacter sp. KCS-6.</title>
        <authorList>
            <person name="Yim K.J."/>
        </authorList>
    </citation>
    <scope>NUCLEOTIDE SEQUENCE</scope>
    <source>
        <strain evidence="3">KCS-6</strain>
    </source>
</reference>
<gene>
    <name evidence="3" type="ORF">GD597_17650</name>
</gene>
<feature type="domain" description="Abortive infection phage resistance protein N-terminal" evidence="2">
    <location>
        <begin position="45"/>
        <end position="157"/>
    </location>
</feature>
<dbReference type="Pfam" id="PF10592">
    <property type="entry name" value="AIPR"/>
    <property type="match status" value="1"/>
</dbReference>
<dbReference type="Pfam" id="PF22879">
    <property type="entry name" value="AIPR_N"/>
    <property type="match status" value="1"/>
</dbReference>
<evidence type="ECO:0000313" key="3">
    <source>
        <dbReference type="EMBL" id="NNV57301.1"/>
    </source>
</evidence>
<evidence type="ECO:0000313" key="4">
    <source>
        <dbReference type="Proteomes" id="UP000598971"/>
    </source>
</evidence>
<evidence type="ECO:0000259" key="1">
    <source>
        <dbReference type="Pfam" id="PF10592"/>
    </source>
</evidence>
<evidence type="ECO:0000259" key="2">
    <source>
        <dbReference type="Pfam" id="PF22879"/>
    </source>
</evidence>
<dbReference type="InterPro" id="IPR055101">
    <property type="entry name" value="AIPR_N"/>
</dbReference>
<dbReference type="RefSeq" id="WP_171609249.1">
    <property type="nucleotide sequence ID" value="NZ_WHPF01000014.1"/>
</dbReference>
<dbReference type="EMBL" id="WHPF01000014">
    <property type="protein sequence ID" value="NNV57301.1"/>
    <property type="molecule type" value="Genomic_DNA"/>
</dbReference>
<dbReference type="AlphaFoldDB" id="A0A8J8FK18"/>
<proteinExistence type="predicted"/>
<name>A0A8J8FK18_9BACT</name>
<dbReference type="InterPro" id="IPR018891">
    <property type="entry name" value="AIPR_C"/>
</dbReference>
<comment type="caution">
    <text evidence="3">The sequence shown here is derived from an EMBL/GenBank/DDBJ whole genome shotgun (WGS) entry which is preliminary data.</text>
</comment>
<protein>
    <submittedName>
        <fullName evidence="3">Abortive phage infection protein</fullName>
    </submittedName>
</protein>
<sequence length="865" mass="98705">MEIDEFFKYRSELLTEAQDETGFFSASGFLNTILPAILDSKLIESEDYNEAFYSFPDSSLRLLGYSVNESGERLILYLVNEETLTEKNTDNLRVSQKAVYEMQFNKAQKFVLSAIKGDLSNELQETDGVNFLVNQLSSDAGLDEFDMVEFFLITATATVETRGTEMLSKQILFEEDSVKVRFKRDKLKMEKNIGLVKQVVDLNFLYSIHVSQGNRIPLLVEFEKKYHQKIEAIKAADERFFESYLCVLSGSLLADLYKDSGSRMLEKNVRSFLSFTKNSVNSGIKKTIREEPEKFLAYNNGLTITATGKEIKEENGKFFITSLTDFQIVNGGQTTATIFFSRKEGLDVGGIKIMAKINIAKQATEDELDELIANISTNSNAQNRVSKVDLKARSKAMVKLKSLSGSVLTPKGQRWFFERAKGELATMIRRSGSKDALKKYPKERQFTKEDLAKYYTAWGDSPYKVKKGGEKVFREFIEEISGEGKSKAVEIDRLFYENVIARIIMFRGMEKIYASAKIGNLRAAVIPYSISVIFNCTDGSGNERYFNFEKIWIEEKLSQNLSEYLLELMKLMNTLIKKYATSDDPSENSKTKDLWERVRECDELSCFVSSDDTKKIVKAYTMDKQEYKTRIAKYQKKEADFMLVQENIYIQNNGALFYQKLRDQYHNFTPLEKENLEKIIDSVYKHRDISMDLVEAERGIINKMIAYQPDILDAVTVNNDSIFQSTLDLIINRYNAAASDKKNIIAEFNLLKTEAEEKSIKNPAVWLEIGEQLSNGTSPTFQQVYVASSLLSGTKQAAPAGVALLPLNTELMRRMIEWAGIKKALTNGELNYISDYTFGLKILTPFHEANIRRHLDTLIKKGFKI</sequence>
<accession>A0A8J8FK18</accession>
<organism evidence="3 4">
    <name type="scientific">Limnovirga soli</name>
    <dbReference type="NCBI Taxonomy" id="2656915"/>
    <lineage>
        <taxon>Bacteria</taxon>
        <taxon>Pseudomonadati</taxon>
        <taxon>Bacteroidota</taxon>
        <taxon>Chitinophagia</taxon>
        <taxon>Chitinophagales</taxon>
        <taxon>Chitinophagaceae</taxon>
        <taxon>Limnovirga</taxon>
    </lineage>
</organism>